<dbReference type="NCBIfam" id="NF033592">
    <property type="entry name" value="transpos_IS4_1"/>
    <property type="match status" value="1"/>
</dbReference>
<proteinExistence type="inferred from homology"/>
<evidence type="ECO:0000313" key="8">
    <source>
        <dbReference type="EMBL" id="WCT14577.1"/>
    </source>
</evidence>
<dbReference type="Pfam" id="PF01609">
    <property type="entry name" value="DDE_Tnp_1"/>
    <property type="match status" value="1"/>
</dbReference>
<feature type="domain" description="Transposase IS4-like" evidence="5">
    <location>
        <begin position="127"/>
        <end position="340"/>
    </location>
</feature>
<organism evidence="8 9">
    <name type="scientific">Mucilaginibacter jinjuensis</name>
    <dbReference type="NCBI Taxonomy" id="1176721"/>
    <lineage>
        <taxon>Bacteria</taxon>
        <taxon>Pseudomonadati</taxon>
        <taxon>Bacteroidota</taxon>
        <taxon>Sphingobacteriia</taxon>
        <taxon>Sphingobacteriales</taxon>
        <taxon>Sphingobacteriaceae</taxon>
        <taxon>Mucilaginibacter</taxon>
    </lineage>
</organism>
<evidence type="ECO:0000313" key="7">
    <source>
        <dbReference type="EMBL" id="WCT11731.1"/>
    </source>
</evidence>
<dbReference type="PANTHER" id="PTHR33258:SF1">
    <property type="entry name" value="TRANSPOSASE INSL FOR INSERTION SEQUENCE ELEMENT IS186A-RELATED"/>
    <property type="match status" value="1"/>
</dbReference>
<accession>A0ABY7TG47</accession>
<name>A0ABY7TG47_9SPHI</name>
<dbReference type="RefSeq" id="WP_273629920.1">
    <property type="nucleotide sequence ID" value="NZ_CP117167.1"/>
</dbReference>
<dbReference type="InterPro" id="IPR047952">
    <property type="entry name" value="Transpos_IS4"/>
</dbReference>
<gene>
    <name evidence="8" type="ORF">PQO05_11590</name>
    <name evidence="7" type="ORF">PQO05_23660</name>
</gene>
<dbReference type="Pfam" id="PF14294">
    <property type="entry name" value="DUF4372"/>
    <property type="match status" value="1"/>
</dbReference>
<keyword evidence="9" id="KW-1185">Reference proteome</keyword>
<evidence type="ECO:0000259" key="5">
    <source>
        <dbReference type="Pfam" id="PF01609"/>
    </source>
</evidence>
<keyword evidence="4" id="KW-0233">DNA recombination</keyword>
<evidence type="ECO:0000313" key="9">
    <source>
        <dbReference type="Proteomes" id="UP001216139"/>
    </source>
</evidence>
<dbReference type="EMBL" id="CP117167">
    <property type="protein sequence ID" value="WCT14577.1"/>
    <property type="molecule type" value="Genomic_DNA"/>
</dbReference>
<dbReference type="SUPFAM" id="SSF53098">
    <property type="entry name" value="Ribonuclease H-like"/>
    <property type="match status" value="1"/>
</dbReference>
<evidence type="ECO:0000256" key="4">
    <source>
        <dbReference type="ARBA" id="ARBA00023172"/>
    </source>
</evidence>
<evidence type="ECO:0000256" key="1">
    <source>
        <dbReference type="ARBA" id="ARBA00010075"/>
    </source>
</evidence>
<dbReference type="Proteomes" id="UP001216139">
    <property type="component" value="Chromosome"/>
</dbReference>
<feature type="domain" description="DUF4372" evidence="6">
    <location>
        <begin position="8"/>
        <end position="81"/>
    </location>
</feature>
<evidence type="ECO:0000256" key="2">
    <source>
        <dbReference type="ARBA" id="ARBA00022578"/>
    </source>
</evidence>
<sequence>MGKSTFFTGQPVLNQLLNLIDRNSVKALARAGQYDRYYRYFDTHTHLVTMLYCVLNKCTSSREVVSGMKACSNKLEHAGIQKAPGRSTLCDANMKRSYKVFELLYEQIYRRHKQLLPDSRSVNNLKLFIADASTITLFQQILKAPSPGKLNGKRKGGIKVHTLIDATDDVAIQVSFTAASANDMTFLKEINLEAGSFIVFDKGYVDYSQYERLTNEGVFFVTRQKKDARYVVTGSNEVSPEDKASGIIADRLITLGTRTHRKKIKLKSRQITFFDKQKARKFEFLTNNFSLSPLQIADLYRKRWQIEILFKRIKQNFPLKYFLGDNENAIKIQIWGAFIADLLIKLVQVQLKRKWAFSNLSAIIRLHLMSYIHLFNFLNDPERLSTTITGEKQLKLGGSQFGFKT</sequence>
<evidence type="ECO:0000259" key="6">
    <source>
        <dbReference type="Pfam" id="PF14294"/>
    </source>
</evidence>
<comment type="similarity">
    <text evidence="1">Belongs to the transposase 11 family.</text>
</comment>
<evidence type="ECO:0000256" key="3">
    <source>
        <dbReference type="ARBA" id="ARBA00023125"/>
    </source>
</evidence>
<dbReference type="EMBL" id="CP117167">
    <property type="protein sequence ID" value="WCT11731.1"/>
    <property type="molecule type" value="Genomic_DNA"/>
</dbReference>
<dbReference type="PANTHER" id="PTHR33258">
    <property type="entry name" value="TRANSPOSASE INSL FOR INSERTION SEQUENCE ELEMENT IS186A-RELATED"/>
    <property type="match status" value="1"/>
</dbReference>
<protein>
    <submittedName>
        <fullName evidence="8">IS4 family transposase</fullName>
    </submittedName>
</protein>
<keyword evidence="2" id="KW-0815">Transposition</keyword>
<reference evidence="8 9" key="1">
    <citation type="submission" date="2023-02" db="EMBL/GenBank/DDBJ databases">
        <title>Genome sequence of Mucilaginibacter jinjuensis strain KACC 16571.</title>
        <authorList>
            <person name="Kim S."/>
            <person name="Heo J."/>
            <person name="Kwon S.-W."/>
        </authorList>
    </citation>
    <scope>NUCLEOTIDE SEQUENCE [LARGE SCALE GENOMIC DNA]</scope>
    <source>
        <strain evidence="8 9">KACC 16571</strain>
    </source>
</reference>
<keyword evidence="3" id="KW-0238">DNA-binding</keyword>
<dbReference type="InterPro" id="IPR012337">
    <property type="entry name" value="RNaseH-like_sf"/>
</dbReference>
<dbReference type="InterPro" id="IPR002559">
    <property type="entry name" value="Transposase_11"/>
</dbReference>
<dbReference type="InterPro" id="IPR025399">
    <property type="entry name" value="DUF4372"/>
</dbReference>